<protein>
    <submittedName>
        <fullName evidence="1">HAD family hydrolase</fullName>
    </submittedName>
</protein>
<dbReference type="SFLD" id="SFLDS00003">
    <property type="entry name" value="Haloacid_Dehalogenase"/>
    <property type="match status" value="1"/>
</dbReference>
<dbReference type="EMBL" id="PIPQ01000001">
    <property type="protein sequence ID" value="RUO44045.1"/>
    <property type="molecule type" value="Genomic_DNA"/>
</dbReference>
<reference evidence="1 2" key="1">
    <citation type="journal article" date="2011" name="Front. Microbiol.">
        <title>Genomic signatures of strain selection and enhancement in Bacillus atrophaeus var. globigii, a historical biowarfare simulant.</title>
        <authorList>
            <person name="Gibbons H.S."/>
            <person name="Broomall S.M."/>
            <person name="McNew L.A."/>
            <person name="Daligault H."/>
            <person name="Chapman C."/>
            <person name="Bruce D."/>
            <person name="Karavis M."/>
            <person name="Krepps M."/>
            <person name="McGregor P.A."/>
            <person name="Hong C."/>
            <person name="Park K.H."/>
            <person name="Akmal A."/>
            <person name="Feldman A."/>
            <person name="Lin J.S."/>
            <person name="Chang W.E."/>
            <person name="Higgs B.W."/>
            <person name="Demirev P."/>
            <person name="Lindquist J."/>
            <person name="Liem A."/>
            <person name="Fochler E."/>
            <person name="Read T.D."/>
            <person name="Tapia R."/>
            <person name="Johnson S."/>
            <person name="Bishop-Lilly K.A."/>
            <person name="Detter C."/>
            <person name="Han C."/>
            <person name="Sozhamannan S."/>
            <person name="Rosenzweig C.N."/>
            <person name="Skowronski E.W."/>
        </authorList>
    </citation>
    <scope>NUCLEOTIDE SEQUENCE [LARGE SCALE GENOMIC DNA]</scope>
    <source>
        <strain evidence="1 2">AIT1</strain>
    </source>
</reference>
<gene>
    <name evidence="1" type="ORF">CWE15_02395</name>
</gene>
<dbReference type="InterPro" id="IPR023214">
    <property type="entry name" value="HAD_sf"/>
</dbReference>
<dbReference type="Gene3D" id="1.10.150.240">
    <property type="entry name" value="Putative phosphatase, domain 2"/>
    <property type="match status" value="1"/>
</dbReference>
<dbReference type="Gene3D" id="3.40.50.1000">
    <property type="entry name" value="HAD superfamily/HAD-like"/>
    <property type="match status" value="1"/>
</dbReference>
<dbReference type="GO" id="GO:0006281">
    <property type="term" value="P:DNA repair"/>
    <property type="evidence" value="ECO:0007669"/>
    <property type="project" value="TreeGrafter"/>
</dbReference>
<dbReference type="PANTHER" id="PTHR43434">
    <property type="entry name" value="PHOSPHOGLYCOLATE PHOSPHATASE"/>
    <property type="match status" value="1"/>
</dbReference>
<dbReference type="RefSeq" id="WP_126756443.1">
    <property type="nucleotide sequence ID" value="NZ_PIPQ01000001.1"/>
</dbReference>
<dbReference type="Pfam" id="PF13419">
    <property type="entry name" value="HAD_2"/>
    <property type="match status" value="1"/>
</dbReference>
<dbReference type="GO" id="GO:0008967">
    <property type="term" value="F:phosphoglycolate phosphatase activity"/>
    <property type="evidence" value="ECO:0007669"/>
    <property type="project" value="TreeGrafter"/>
</dbReference>
<organism evidence="1 2">
    <name type="scientific">Aliidiomarina taiwanensis</name>
    <dbReference type="NCBI Taxonomy" id="946228"/>
    <lineage>
        <taxon>Bacteria</taxon>
        <taxon>Pseudomonadati</taxon>
        <taxon>Pseudomonadota</taxon>
        <taxon>Gammaproteobacteria</taxon>
        <taxon>Alteromonadales</taxon>
        <taxon>Idiomarinaceae</taxon>
        <taxon>Aliidiomarina</taxon>
    </lineage>
</organism>
<keyword evidence="2" id="KW-1185">Reference proteome</keyword>
<name>A0A432X9E0_9GAMM</name>
<dbReference type="OrthoDB" id="9782449at2"/>
<evidence type="ECO:0000313" key="2">
    <source>
        <dbReference type="Proteomes" id="UP000286976"/>
    </source>
</evidence>
<dbReference type="AlphaFoldDB" id="A0A432X9E0"/>
<dbReference type="SUPFAM" id="SSF56784">
    <property type="entry name" value="HAD-like"/>
    <property type="match status" value="1"/>
</dbReference>
<accession>A0A432X9E0</accession>
<dbReference type="InterPro" id="IPR036412">
    <property type="entry name" value="HAD-like_sf"/>
</dbReference>
<evidence type="ECO:0000313" key="1">
    <source>
        <dbReference type="EMBL" id="RUO44045.1"/>
    </source>
</evidence>
<dbReference type="InterPro" id="IPR050155">
    <property type="entry name" value="HAD-like_hydrolase_sf"/>
</dbReference>
<proteinExistence type="predicted"/>
<dbReference type="GO" id="GO:0005829">
    <property type="term" value="C:cytosol"/>
    <property type="evidence" value="ECO:0007669"/>
    <property type="project" value="TreeGrafter"/>
</dbReference>
<dbReference type="SFLD" id="SFLDG01129">
    <property type="entry name" value="C1.5:_HAD__Beta-PGM__Phosphata"/>
    <property type="match status" value="1"/>
</dbReference>
<dbReference type="InterPro" id="IPR023198">
    <property type="entry name" value="PGP-like_dom2"/>
</dbReference>
<dbReference type="PANTHER" id="PTHR43434:SF24">
    <property type="entry name" value="HYDROLASE-RELATED"/>
    <property type="match status" value="1"/>
</dbReference>
<dbReference type="InterPro" id="IPR041492">
    <property type="entry name" value="HAD_2"/>
</dbReference>
<dbReference type="Proteomes" id="UP000286976">
    <property type="component" value="Unassembled WGS sequence"/>
</dbReference>
<sequence>MPLIIFDWDGTLMDSVPRIVSCMQKTARAAKLTPPSPAAVHDVIGLSLPVALAQLFPEQRTETEQERLTSLYRYYYVEEDTTPTPLFDGVEHMLSDLKQRGARLAVATGKARRGLDRVWQETNTGHFFSSSYCACEAESKPHPEMLQRILAEQQETPENSVMIGDSKFDLRMAAAAQIASVGVTYGVHGREVLAAESPRYIAASPRALHTWLVKTYFHATVKD</sequence>
<comment type="caution">
    <text evidence="1">The sequence shown here is derived from an EMBL/GenBank/DDBJ whole genome shotgun (WGS) entry which is preliminary data.</text>
</comment>
<keyword evidence="1" id="KW-0378">Hydrolase</keyword>